<evidence type="ECO:0000256" key="1">
    <source>
        <dbReference type="ARBA" id="ARBA00000085"/>
    </source>
</evidence>
<accession>A0ABV4W1A4</accession>
<dbReference type="InterPro" id="IPR036890">
    <property type="entry name" value="HATPase_C_sf"/>
</dbReference>
<dbReference type="SMART" id="SM00388">
    <property type="entry name" value="HisKA"/>
    <property type="match status" value="1"/>
</dbReference>
<evidence type="ECO:0000259" key="7">
    <source>
        <dbReference type="PROSITE" id="PS50110"/>
    </source>
</evidence>
<gene>
    <name evidence="8" type="ORF">ACE05E_00100</name>
</gene>
<comment type="catalytic activity">
    <reaction evidence="1">
        <text>ATP + protein L-histidine = ADP + protein N-phospho-L-histidine.</text>
        <dbReference type="EC" id="2.7.13.3"/>
    </reaction>
</comment>
<dbReference type="InterPro" id="IPR003594">
    <property type="entry name" value="HATPase_dom"/>
</dbReference>
<organism evidence="8 9">
    <name type="scientific">Marinobacter shengliensis</name>
    <dbReference type="NCBI Taxonomy" id="1389223"/>
    <lineage>
        <taxon>Bacteria</taxon>
        <taxon>Pseudomonadati</taxon>
        <taxon>Pseudomonadota</taxon>
        <taxon>Gammaproteobacteria</taxon>
        <taxon>Pseudomonadales</taxon>
        <taxon>Marinobacteraceae</taxon>
        <taxon>Marinobacter</taxon>
    </lineage>
</organism>
<dbReference type="Pfam" id="PF00072">
    <property type="entry name" value="Response_reg"/>
    <property type="match status" value="2"/>
</dbReference>
<evidence type="ECO:0000256" key="2">
    <source>
        <dbReference type="ARBA" id="ARBA00012438"/>
    </source>
</evidence>
<dbReference type="EMBL" id="JBHFLD010000001">
    <property type="protein sequence ID" value="MFB2713863.1"/>
    <property type="molecule type" value="Genomic_DNA"/>
</dbReference>
<feature type="domain" description="Response regulatory" evidence="7">
    <location>
        <begin position="659"/>
        <end position="778"/>
    </location>
</feature>
<dbReference type="InterPro" id="IPR033414">
    <property type="entry name" value="Sensor_dom"/>
</dbReference>
<feature type="domain" description="Histidine kinase" evidence="6">
    <location>
        <begin position="263"/>
        <end position="484"/>
    </location>
</feature>
<dbReference type="PROSITE" id="PS50109">
    <property type="entry name" value="HIS_KIN"/>
    <property type="match status" value="1"/>
</dbReference>
<sequence>MLSNRFLKRLGVRPLALRLLGWVLLYSLILSLVATGVQMIGEFDRQKTELQSSQERAVELISGSMGTNLWVMNFSEVANSLDDMRAMPSVQYARVITTTGEEFSTGQYPEGRVISQTFPLEFNRSTFDQPRRVGELTVVSSVEQIYESVRDQALMNLLFQSLVVMLGTLGLLLIVRVTLSRHLETMADYAAKLNLDALVDPLQLRRKPPRRPDELSELEQALNKMRLQILEDTRSLRQTTIKSQDERDEAIRANHAKNQFLANVSHELRIPLQSVLGYANLLTDTPLDQEQREYVSTLLNASESLSAIINDLLDISSMEAGKLELEAIPFDLRETLNDLIHMLGSRAREKGLALEMRVDENLPWAMIGDPVRLRQILLNLLSNAIKFTDSGHVLISIEVLGRKEGNVRLRLAVEDTGVGINPEDIPLVYEPYVQLGQRFQRQLPGAGLGLTICRQLVDLMGGSMDLESRPGQGSTFWVELTLQAAGDASTRIRPDSHMVRGRKILVVDSYELSRKITLEMLSRYEVQIEAVKAAGEALTSLRQAFDAGDPYHAIILDGFVPDMDSDLLCRQIRSNPQWADMRLLILSSNPQRGDAEHFRQAGADAFLSKSLRESYLIPILNQLFLEVEKQERRFLTRFSLQAITDVTVKQRQIPCGRMRVLLVEDNPVNRTLTRRLLEKLGCEVMTANDGQAASALWQWHQFDLIFMDCVMPRMDGFEATRRLRRWEEDHHRARVPVVALTASAMEEDEERCRAAGMDAFVAKPVNLEMLRAVLEQYCQAAAES</sequence>
<dbReference type="InterPro" id="IPR004358">
    <property type="entry name" value="Sig_transdc_His_kin-like_C"/>
</dbReference>
<dbReference type="SUPFAM" id="SSF55874">
    <property type="entry name" value="ATPase domain of HSP90 chaperone/DNA topoisomerase II/histidine kinase"/>
    <property type="match status" value="1"/>
</dbReference>
<dbReference type="SMART" id="SM00448">
    <property type="entry name" value="REC"/>
    <property type="match status" value="2"/>
</dbReference>
<dbReference type="SMART" id="SM00387">
    <property type="entry name" value="HATPase_c"/>
    <property type="match status" value="1"/>
</dbReference>
<evidence type="ECO:0000313" key="8">
    <source>
        <dbReference type="EMBL" id="MFB2713863.1"/>
    </source>
</evidence>
<keyword evidence="5" id="KW-0472">Membrane</keyword>
<dbReference type="Gene3D" id="1.10.287.130">
    <property type="match status" value="1"/>
</dbReference>
<dbReference type="Gene3D" id="3.30.565.10">
    <property type="entry name" value="Histidine kinase-like ATPase, C-terminal domain"/>
    <property type="match status" value="1"/>
</dbReference>
<dbReference type="InterPro" id="IPR005467">
    <property type="entry name" value="His_kinase_dom"/>
</dbReference>
<dbReference type="InterPro" id="IPR011006">
    <property type="entry name" value="CheY-like_superfamily"/>
</dbReference>
<dbReference type="Proteomes" id="UP001576762">
    <property type="component" value="Unassembled WGS sequence"/>
</dbReference>
<keyword evidence="9" id="KW-1185">Reference proteome</keyword>
<evidence type="ECO:0000256" key="3">
    <source>
        <dbReference type="ARBA" id="ARBA00022553"/>
    </source>
</evidence>
<feature type="modified residue" description="4-aspartylphosphate" evidence="4">
    <location>
        <position position="557"/>
    </location>
</feature>
<comment type="caution">
    <text evidence="8">The sequence shown here is derived from an EMBL/GenBank/DDBJ whole genome shotgun (WGS) entry which is preliminary data.</text>
</comment>
<dbReference type="PRINTS" id="PR00344">
    <property type="entry name" value="BCTRLSENSOR"/>
</dbReference>
<name>A0ABV4W1A4_9GAMM</name>
<dbReference type="PANTHER" id="PTHR45339">
    <property type="entry name" value="HYBRID SIGNAL TRANSDUCTION HISTIDINE KINASE J"/>
    <property type="match status" value="1"/>
</dbReference>
<keyword evidence="5" id="KW-0812">Transmembrane</keyword>
<protein>
    <recommendedName>
        <fullName evidence="2">histidine kinase</fullName>
        <ecNumber evidence="2">2.7.13.3</ecNumber>
    </recommendedName>
</protein>
<dbReference type="Pfam" id="PF02518">
    <property type="entry name" value="HATPase_c"/>
    <property type="match status" value="1"/>
</dbReference>
<dbReference type="Gene3D" id="3.40.50.2300">
    <property type="match status" value="2"/>
</dbReference>
<dbReference type="RefSeq" id="WP_374812227.1">
    <property type="nucleotide sequence ID" value="NZ_JBHFLD010000001.1"/>
</dbReference>
<dbReference type="InterPro" id="IPR003661">
    <property type="entry name" value="HisK_dim/P_dom"/>
</dbReference>
<evidence type="ECO:0000256" key="4">
    <source>
        <dbReference type="PROSITE-ProRule" id="PRU00169"/>
    </source>
</evidence>
<evidence type="ECO:0000313" key="9">
    <source>
        <dbReference type="Proteomes" id="UP001576762"/>
    </source>
</evidence>
<dbReference type="Pfam" id="PF00512">
    <property type="entry name" value="HisKA"/>
    <property type="match status" value="1"/>
</dbReference>
<dbReference type="PROSITE" id="PS50110">
    <property type="entry name" value="RESPONSE_REGULATORY"/>
    <property type="match status" value="2"/>
</dbReference>
<dbReference type="PANTHER" id="PTHR45339:SF5">
    <property type="entry name" value="HISTIDINE KINASE"/>
    <property type="match status" value="1"/>
</dbReference>
<dbReference type="InterPro" id="IPR001789">
    <property type="entry name" value="Sig_transdc_resp-reg_receiver"/>
</dbReference>
<dbReference type="EC" id="2.7.13.3" evidence="2"/>
<dbReference type="InterPro" id="IPR036097">
    <property type="entry name" value="HisK_dim/P_sf"/>
</dbReference>
<keyword evidence="5" id="KW-1133">Transmembrane helix</keyword>
<keyword evidence="3 4" id="KW-0597">Phosphoprotein</keyword>
<proteinExistence type="predicted"/>
<evidence type="ECO:0000259" key="6">
    <source>
        <dbReference type="PROSITE" id="PS50109"/>
    </source>
</evidence>
<feature type="modified residue" description="4-aspartylphosphate" evidence="4">
    <location>
        <position position="708"/>
    </location>
</feature>
<feature type="transmembrane region" description="Helical" evidence="5">
    <location>
        <begin position="20"/>
        <end position="41"/>
    </location>
</feature>
<dbReference type="SUPFAM" id="SSF52172">
    <property type="entry name" value="CheY-like"/>
    <property type="match status" value="2"/>
</dbReference>
<dbReference type="SUPFAM" id="SSF47384">
    <property type="entry name" value="Homodimeric domain of signal transducing histidine kinase"/>
    <property type="match status" value="1"/>
</dbReference>
<dbReference type="Pfam" id="PF17149">
    <property type="entry name" value="CHASE5"/>
    <property type="match status" value="1"/>
</dbReference>
<feature type="transmembrane region" description="Helical" evidence="5">
    <location>
        <begin position="157"/>
        <end position="179"/>
    </location>
</feature>
<dbReference type="CDD" id="cd17546">
    <property type="entry name" value="REC_hyHK_CKI1_RcsC-like"/>
    <property type="match status" value="2"/>
</dbReference>
<reference evidence="8 9" key="1">
    <citation type="submission" date="2024-09" db="EMBL/GenBank/DDBJ databases">
        <title>Draft genome sequences of 6 high pH adapted Marinobacter shengliensis sp. isolated from Mariana forearc serpentinite mud volcanoes.</title>
        <authorList>
            <person name="Elkassas S."/>
            <person name="Serres M."/>
            <person name="Michael N."/>
            <person name="Amina P."/>
            <person name="Teodora Z."/>
            <person name="Julie H."/>
        </authorList>
    </citation>
    <scope>NUCLEOTIDE SEQUENCE [LARGE SCALE GENOMIC DNA]</scope>
    <source>
        <strain evidence="8 9">EB4</strain>
    </source>
</reference>
<dbReference type="Gene3D" id="6.10.340.10">
    <property type="match status" value="1"/>
</dbReference>
<dbReference type="CDD" id="cd00082">
    <property type="entry name" value="HisKA"/>
    <property type="match status" value="1"/>
</dbReference>
<feature type="domain" description="Response regulatory" evidence="7">
    <location>
        <begin position="503"/>
        <end position="624"/>
    </location>
</feature>
<dbReference type="CDD" id="cd16922">
    <property type="entry name" value="HATPase_EvgS-ArcB-TorS-like"/>
    <property type="match status" value="1"/>
</dbReference>
<evidence type="ECO:0000256" key="5">
    <source>
        <dbReference type="SAM" id="Phobius"/>
    </source>
</evidence>